<dbReference type="PIRSF" id="PIRSF004749">
    <property type="entry name" value="Pep_def"/>
    <property type="match status" value="1"/>
</dbReference>
<gene>
    <name evidence="4 7" type="primary">def</name>
    <name evidence="7" type="ORF">ACFSQ3_03550</name>
</gene>
<comment type="function">
    <text evidence="4">Removes the formyl group from the N-terminal Met of newly synthesized proteins. Requires at least a dipeptide for an efficient rate of reaction. N-terminal L-methionine is a prerequisite for activity but the enzyme has broad specificity at other positions.</text>
</comment>
<keyword evidence="6" id="KW-0732">Signal</keyword>
<dbReference type="GO" id="GO:0042586">
    <property type="term" value="F:peptide deformylase activity"/>
    <property type="evidence" value="ECO:0007669"/>
    <property type="project" value="UniProtKB-EC"/>
</dbReference>
<keyword evidence="3 4" id="KW-0378">Hydrolase</keyword>
<protein>
    <recommendedName>
        <fullName evidence="4">Peptide deformylase</fullName>
        <shortName evidence="4">PDF</shortName>
        <ecNumber evidence="4">3.5.1.88</ecNumber>
    </recommendedName>
    <alternativeName>
        <fullName evidence="4">Polypeptide deformylase</fullName>
    </alternativeName>
</protein>
<dbReference type="InterPro" id="IPR023635">
    <property type="entry name" value="Peptide_deformylase"/>
</dbReference>
<evidence type="ECO:0000256" key="2">
    <source>
        <dbReference type="ARBA" id="ARBA00022723"/>
    </source>
</evidence>
<feature type="binding site" evidence="4">
    <location>
        <position position="188"/>
    </location>
    <ligand>
        <name>Fe cation</name>
        <dbReference type="ChEBI" id="CHEBI:24875"/>
    </ligand>
</feature>
<evidence type="ECO:0000256" key="1">
    <source>
        <dbReference type="ARBA" id="ARBA00010759"/>
    </source>
</evidence>
<keyword evidence="8" id="KW-1185">Reference proteome</keyword>
<evidence type="ECO:0000256" key="4">
    <source>
        <dbReference type="HAMAP-Rule" id="MF_00163"/>
    </source>
</evidence>
<feature type="chain" id="PRO_5046755152" description="Peptide deformylase" evidence="6">
    <location>
        <begin position="23"/>
        <end position="224"/>
    </location>
</feature>
<comment type="caution">
    <text evidence="7">The sequence shown here is derived from an EMBL/GenBank/DDBJ whole genome shotgun (WGS) entry which is preliminary data.</text>
</comment>
<dbReference type="EC" id="3.5.1.88" evidence="4"/>
<dbReference type="PANTHER" id="PTHR10458:SF22">
    <property type="entry name" value="PEPTIDE DEFORMYLASE"/>
    <property type="match status" value="1"/>
</dbReference>
<dbReference type="Gene3D" id="3.90.45.10">
    <property type="entry name" value="Peptide deformylase"/>
    <property type="match status" value="1"/>
</dbReference>
<keyword evidence="4" id="KW-0408">Iron</keyword>
<feature type="binding site" evidence="4">
    <location>
        <position position="184"/>
    </location>
    <ligand>
        <name>Fe cation</name>
        <dbReference type="ChEBI" id="CHEBI:24875"/>
    </ligand>
</feature>
<dbReference type="SUPFAM" id="SSF56420">
    <property type="entry name" value="Peptide deformylase"/>
    <property type="match status" value="1"/>
</dbReference>
<feature type="region of interest" description="Disordered" evidence="5">
    <location>
        <begin position="203"/>
        <end position="224"/>
    </location>
</feature>
<evidence type="ECO:0000313" key="7">
    <source>
        <dbReference type="EMBL" id="MFD2598017.1"/>
    </source>
</evidence>
<name>A0ABW5NGD8_9SPHI</name>
<dbReference type="CDD" id="cd00487">
    <property type="entry name" value="Pep_deformylase"/>
    <property type="match status" value="1"/>
</dbReference>
<feature type="active site" evidence="4">
    <location>
        <position position="185"/>
    </location>
</feature>
<proteinExistence type="inferred from homology"/>
<dbReference type="HAMAP" id="MF_00163">
    <property type="entry name" value="Pep_deformylase"/>
    <property type="match status" value="1"/>
</dbReference>
<comment type="catalytic activity">
    <reaction evidence="4">
        <text>N-terminal N-formyl-L-methionyl-[peptide] + H2O = N-terminal L-methionyl-[peptide] + formate</text>
        <dbReference type="Rhea" id="RHEA:24420"/>
        <dbReference type="Rhea" id="RHEA-COMP:10639"/>
        <dbReference type="Rhea" id="RHEA-COMP:10640"/>
        <dbReference type="ChEBI" id="CHEBI:15377"/>
        <dbReference type="ChEBI" id="CHEBI:15740"/>
        <dbReference type="ChEBI" id="CHEBI:49298"/>
        <dbReference type="ChEBI" id="CHEBI:64731"/>
        <dbReference type="EC" id="3.5.1.88"/>
    </reaction>
</comment>
<comment type="similarity">
    <text evidence="1 4">Belongs to the polypeptide deformylase family.</text>
</comment>
<dbReference type="PANTHER" id="PTHR10458">
    <property type="entry name" value="PEPTIDE DEFORMYLASE"/>
    <property type="match status" value="1"/>
</dbReference>
<evidence type="ECO:0000256" key="3">
    <source>
        <dbReference type="ARBA" id="ARBA00022801"/>
    </source>
</evidence>
<reference evidence="8" key="1">
    <citation type="journal article" date="2019" name="Int. J. Syst. Evol. Microbiol.">
        <title>The Global Catalogue of Microorganisms (GCM) 10K type strain sequencing project: providing services to taxonomists for standard genome sequencing and annotation.</title>
        <authorList>
            <consortium name="The Broad Institute Genomics Platform"/>
            <consortium name="The Broad Institute Genome Sequencing Center for Infectious Disease"/>
            <person name="Wu L."/>
            <person name="Ma J."/>
        </authorList>
    </citation>
    <scope>NUCLEOTIDE SEQUENCE [LARGE SCALE GENOMIC DNA]</scope>
    <source>
        <strain evidence="8">KCTC 42248</strain>
    </source>
</reference>
<dbReference type="RefSeq" id="WP_380867529.1">
    <property type="nucleotide sequence ID" value="NZ_JBHUMA010000004.1"/>
</dbReference>
<keyword evidence="4" id="KW-0648">Protein biosynthesis</keyword>
<evidence type="ECO:0000313" key="8">
    <source>
        <dbReference type="Proteomes" id="UP001597393"/>
    </source>
</evidence>
<dbReference type="Pfam" id="PF01327">
    <property type="entry name" value="Pep_deformylase"/>
    <property type="match status" value="1"/>
</dbReference>
<dbReference type="Proteomes" id="UP001597393">
    <property type="component" value="Unassembled WGS sequence"/>
</dbReference>
<evidence type="ECO:0000256" key="5">
    <source>
        <dbReference type="SAM" id="MobiDB-lite"/>
    </source>
</evidence>
<dbReference type="InterPro" id="IPR036821">
    <property type="entry name" value="Peptide_deformylase_sf"/>
</dbReference>
<keyword evidence="2 4" id="KW-0479">Metal-binding</keyword>
<dbReference type="NCBIfam" id="NF001159">
    <property type="entry name" value="PRK00150.1-3"/>
    <property type="match status" value="1"/>
</dbReference>
<dbReference type="NCBIfam" id="TIGR00079">
    <property type="entry name" value="pept_deformyl"/>
    <property type="match status" value="1"/>
</dbReference>
<feature type="signal peptide" evidence="6">
    <location>
        <begin position="1"/>
        <end position="22"/>
    </location>
</feature>
<feature type="binding site" evidence="4">
    <location>
        <position position="142"/>
    </location>
    <ligand>
        <name>Fe cation</name>
        <dbReference type="ChEBI" id="CHEBI:24875"/>
    </ligand>
</feature>
<evidence type="ECO:0000256" key="6">
    <source>
        <dbReference type="SAM" id="SignalP"/>
    </source>
</evidence>
<comment type="cofactor">
    <cofactor evidence="4">
        <name>Fe(2+)</name>
        <dbReference type="ChEBI" id="CHEBI:29033"/>
    </cofactor>
    <text evidence="4">Binds 1 Fe(2+) ion.</text>
</comment>
<sequence>MHKIKFYIAILIFIAQSSISMAQQQNNTYVSFSKNERELIGNSAEKMEVYQTTDEKQLHVLQQPSDTVDPKDPLLAILAKRMLATVQDEAHPGVGIAAPQVGINKKLIWVQRFDKSGQPFEAYINPKIVWRSTLIRTGAEGCLSIPDRREEVERHYAIRIQYANLNGEQKEENVEGFTAVIFQHEIDHLLGILFPDRLDEQKTNPSQPIVGNPKFSAKENAPRL</sequence>
<dbReference type="EMBL" id="JBHUMA010000004">
    <property type="protein sequence ID" value="MFD2598017.1"/>
    <property type="molecule type" value="Genomic_DNA"/>
</dbReference>
<accession>A0ABW5NGD8</accession>
<organism evidence="7 8">
    <name type="scientific">Sphingobacterium corticis</name>
    <dbReference type="NCBI Taxonomy" id="1812823"/>
    <lineage>
        <taxon>Bacteria</taxon>
        <taxon>Pseudomonadati</taxon>
        <taxon>Bacteroidota</taxon>
        <taxon>Sphingobacteriia</taxon>
        <taxon>Sphingobacteriales</taxon>
        <taxon>Sphingobacteriaceae</taxon>
        <taxon>Sphingobacterium</taxon>
    </lineage>
</organism>
<dbReference type="PRINTS" id="PR01576">
    <property type="entry name" value="PDEFORMYLASE"/>
</dbReference>